<accession>A0A9X2EZK0</accession>
<dbReference type="SUPFAM" id="SSF54637">
    <property type="entry name" value="Thioesterase/thiol ester dehydrase-isomerase"/>
    <property type="match status" value="1"/>
</dbReference>
<sequence length="161" mass="18852">MKLTNNSLKWLMRFYPPLFFQRIWVKQISEDFKTIEVIIHKSLLNKNYNGTIFGGTIFSAADPFYSVMFWQHFRQKEFKVLGWLKSAEIHYKKPGNTNLTLIFTLTDEDVAEAENALNTVGKFSKAYPVEARNKQGELCAMIYTEVWMRKIKPDQHSQAGF</sequence>
<dbReference type="InterPro" id="IPR029069">
    <property type="entry name" value="HotDog_dom_sf"/>
</dbReference>
<comment type="caution">
    <text evidence="1">The sequence shown here is derived from an EMBL/GenBank/DDBJ whole genome shotgun (WGS) entry which is preliminary data.</text>
</comment>
<reference evidence="1" key="1">
    <citation type="submission" date="2022-06" db="EMBL/GenBank/DDBJ databases">
        <title>Solitalea sp. MAHUQ-68 isolated from rhizospheric soil.</title>
        <authorList>
            <person name="Huq M.A."/>
        </authorList>
    </citation>
    <scope>NUCLEOTIDE SEQUENCE</scope>
    <source>
        <strain evidence="1">MAHUQ-68</strain>
    </source>
</reference>
<gene>
    <name evidence="1" type="ORF">NF867_00325</name>
</gene>
<organism evidence="1 2">
    <name type="scientific">Solitalea agri</name>
    <dbReference type="NCBI Taxonomy" id="2953739"/>
    <lineage>
        <taxon>Bacteria</taxon>
        <taxon>Pseudomonadati</taxon>
        <taxon>Bacteroidota</taxon>
        <taxon>Sphingobacteriia</taxon>
        <taxon>Sphingobacteriales</taxon>
        <taxon>Sphingobacteriaceae</taxon>
        <taxon>Solitalea</taxon>
    </lineage>
</organism>
<dbReference type="RefSeq" id="WP_252585460.1">
    <property type="nucleotide sequence ID" value="NZ_JAMWYS010000002.1"/>
</dbReference>
<evidence type="ECO:0000313" key="1">
    <source>
        <dbReference type="EMBL" id="MCO4291305.1"/>
    </source>
</evidence>
<dbReference type="Proteomes" id="UP001155182">
    <property type="component" value="Unassembled WGS sequence"/>
</dbReference>
<dbReference type="EMBL" id="JAMWYS010000002">
    <property type="protein sequence ID" value="MCO4291305.1"/>
    <property type="molecule type" value="Genomic_DNA"/>
</dbReference>
<dbReference type="AlphaFoldDB" id="A0A9X2EZK0"/>
<name>A0A9X2EZK0_9SPHI</name>
<proteinExistence type="predicted"/>
<dbReference type="Gene3D" id="3.10.129.10">
    <property type="entry name" value="Hotdog Thioesterase"/>
    <property type="match status" value="1"/>
</dbReference>
<dbReference type="InterPro" id="IPR027961">
    <property type="entry name" value="DUF4442"/>
</dbReference>
<evidence type="ECO:0000313" key="2">
    <source>
        <dbReference type="Proteomes" id="UP001155182"/>
    </source>
</evidence>
<keyword evidence="2" id="KW-1185">Reference proteome</keyword>
<dbReference type="Pfam" id="PF14539">
    <property type="entry name" value="DUF4442"/>
    <property type="match status" value="1"/>
</dbReference>
<protein>
    <submittedName>
        <fullName evidence="1">DUF4442 domain-containing protein</fullName>
    </submittedName>
</protein>